<evidence type="ECO:0000256" key="1">
    <source>
        <dbReference type="SAM" id="Phobius"/>
    </source>
</evidence>
<keyword evidence="1" id="KW-0812">Transmembrane</keyword>
<dbReference type="RefSeq" id="WP_133628186.1">
    <property type="nucleotide sequence ID" value="NZ_SOAZ01000011.1"/>
</dbReference>
<dbReference type="Proteomes" id="UP000295325">
    <property type="component" value="Unassembled WGS sequence"/>
</dbReference>
<feature type="transmembrane region" description="Helical" evidence="1">
    <location>
        <begin position="55"/>
        <end position="79"/>
    </location>
</feature>
<organism evidence="2 3">
    <name type="scientific">Fonticella tunisiensis</name>
    <dbReference type="NCBI Taxonomy" id="1096341"/>
    <lineage>
        <taxon>Bacteria</taxon>
        <taxon>Bacillati</taxon>
        <taxon>Bacillota</taxon>
        <taxon>Clostridia</taxon>
        <taxon>Eubacteriales</taxon>
        <taxon>Clostridiaceae</taxon>
        <taxon>Fonticella</taxon>
    </lineage>
</organism>
<reference evidence="2 3" key="1">
    <citation type="submission" date="2019-03" db="EMBL/GenBank/DDBJ databases">
        <title>Genomic Encyclopedia of Type Strains, Phase IV (KMG-IV): sequencing the most valuable type-strain genomes for metagenomic binning, comparative biology and taxonomic classification.</title>
        <authorList>
            <person name="Goeker M."/>
        </authorList>
    </citation>
    <scope>NUCLEOTIDE SEQUENCE [LARGE SCALE GENOMIC DNA]</scope>
    <source>
        <strain evidence="2 3">DSM 24455</strain>
    </source>
</reference>
<gene>
    <name evidence="2" type="ORF">EDD71_11117</name>
</gene>
<feature type="transmembrane region" description="Helical" evidence="1">
    <location>
        <begin position="110"/>
        <end position="136"/>
    </location>
</feature>
<sequence length="165" mass="19363">MNRVIKYSILYDYKKLNLRIITIFGLILLSFIIYAGREYVYLNRHVSDTANMWDFYSFVFIDSNILVSVLIFSSLYFIFNSFQNNKKDMFIKIRVNNFLTWFTSKIISNFIFNFISITLATIFALAIGIIISGYGLNWSSVAHRLRVYSKFYNPIEFAGINVSVK</sequence>
<feature type="transmembrane region" description="Helical" evidence="1">
    <location>
        <begin position="16"/>
        <end position="35"/>
    </location>
</feature>
<keyword evidence="3" id="KW-1185">Reference proteome</keyword>
<comment type="caution">
    <text evidence="2">The sequence shown here is derived from an EMBL/GenBank/DDBJ whole genome shotgun (WGS) entry which is preliminary data.</text>
</comment>
<evidence type="ECO:0008006" key="4">
    <source>
        <dbReference type="Google" id="ProtNLM"/>
    </source>
</evidence>
<evidence type="ECO:0000313" key="2">
    <source>
        <dbReference type="EMBL" id="TDT58383.1"/>
    </source>
</evidence>
<proteinExistence type="predicted"/>
<dbReference type="AlphaFoldDB" id="A0A4R7KRU9"/>
<evidence type="ECO:0000313" key="3">
    <source>
        <dbReference type="Proteomes" id="UP000295325"/>
    </source>
</evidence>
<keyword evidence="1" id="KW-0472">Membrane</keyword>
<dbReference type="EMBL" id="SOAZ01000011">
    <property type="protein sequence ID" value="TDT58383.1"/>
    <property type="molecule type" value="Genomic_DNA"/>
</dbReference>
<protein>
    <recommendedName>
        <fullName evidence="4">FtsX-like permease family protein</fullName>
    </recommendedName>
</protein>
<name>A0A4R7KRU9_9CLOT</name>
<accession>A0A4R7KRU9</accession>
<dbReference type="OrthoDB" id="10004327at2"/>
<keyword evidence="1" id="KW-1133">Transmembrane helix</keyword>